<dbReference type="Proteomes" id="UP000501168">
    <property type="component" value="Chromosome"/>
</dbReference>
<dbReference type="InterPro" id="IPR010982">
    <property type="entry name" value="Lambda_DNA-bd_dom_sf"/>
</dbReference>
<evidence type="ECO:0000313" key="3">
    <source>
        <dbReference type="Proteomes" id="UP000501168"/>
    </source>
</evidence>
<dbReference type="RefSeq" id="WP_166915005.1">
    <property type="nucleotide sequence ID" value="NZ_CP050253.1"/>
</dbReference>
<dbReference type="GO" id="GO:0003677">
    <property type="term" value="F:DNA binding"/>
    <property type="evidence" value="ECO:0007669"/>
    <property type="project" value="InterPro"/>
</dbReference>
<dbReference type="SMART" id="SM00530">
    <property type="entry name" value="HTH_XRE"/>
    <property type="match status" value="1"/>
</dbReference>
<proteinExistence type="predicted"/>
<dbReference type="PROSITE" id="PS50943">
    <property type="entry name" value="HTH_CROC1"/>
    <property type="match status" value="1"/>
</dbReference>
<name>A0A6G9IB71_9GAMM</name>
<dbReference type="AlphaFoldDB" id="A0A6G9IB71"/>
<dbReference type="CDD" id="cd00093">
    <property type="entry name" value="HTH_XRE"/>
    <property type="match status" value="1"/>
</dbReference>
<dbReference type="KEGG" id="orb:IPMB12_03535"/>
<dbReference type="InParanoid" id="A0A6G9IB71"/>
<evidence type="ECO:0000259" key="1">
    <source>
        <dbReference type="PROSITE" id="PS50943"/>
    </source>
</evidence>
<dbReference type="InterPro" id="IPR001387">
    <property type="entry name" value="Cro/C1-type_HTH"/>
</dbReference>
<sequence>MDYNDNIIAMLCRRIKYARIAKNLSQFDLAERARVGIATIKRIELGESITLTTLISVLKGLDELDQLNHILAHSEPTLNKNTQQAARRRVRSVESTAKEDVLLLNHYDAAAAAPHVMRWK</sequence>
<protein>
    <submittedName>
        <fullName evidence="2">Helix-turn-helix transcriptional regulator</fullName>
    </submittedName>
</protein>
<evidence type="ECO:0000313" key="2">
    <source>
        <dbReference type="EMBL" id="QIQ20830.1"/>
    </source>
</evidence>
<accession>A0A6G9IB71</accession>
<gene>
    <name evidence="2" type="ORF">IPMB12_03535</name>
</gene>
<feature type="domain" description="HTH cro/C1-type" evidence="1">
    <location>
        <begin position="15"/>
        <end position="67"/>
    </location>
</feature>
<dbReference type="Pfam" id="PF01381">
    <property type="entry name" value="HTH_3"/>
    <property type="match status" value="1"/>
</dbReference>
<organism evidence="2 3">
    <name type="scientific">Zophobihabitans entericus</name>
    <dbReference type="NCBI Taxonomy" id="1635327"/>
    <lineage>
        <taxon>Bacteria</taxon>
        <taxon>Pseudomonadati</taxon>
        <taxon>Pseudomonadota</taxon>
        <taxon>Gammaproteobacteria</taxon>
        <taxon>Orbales</taxon>
        <taxon>Orbaceae</taxon>
        <taxon>Zophobihabitans</taxon>
    </lineage>
</organism>
<dbReference type="Gene3D" id="1.10.260.40">
    <property type="entry name" value="lambda repressor-like DNA-binding domains"/>
    <property type="match status" value="1"/>
</dbReference>
<reference evidence="2 3" key="1">
    <citation type="submission" date="2020-03" db="EMBL/GenBank/DDBJ databases">
        <title>Complete genome sequence of Orbus sp. IPMB12 (BCRC 80908).</title>
        <authorList>
            <person name="Lo W.-S."/>
            <person name="Chang T.-H."/>
            <person name="Kuo C.-H."/>
        </authorList>
    </citation>
    <scope>NUCLEOTIDE SEQUENCE [LARGE SCALE GENOMIC DNA]</scope>
    <source>
        <strain evidence="2 3">IPMB12</strain>
    </source>
</reference>
<dbReference type="SUPFAM" id="SSF47413">
    <property type="entry name" value="lambda repressor-like DNA-binding domains"/>
    <property type="match status" value="1"/>
</dbReference>
<dbReference type="EMBL" id="CP050253">
    <property type="protein sequence ID" value="QIQ20830.1"/>
    <property type="molecule type" value="Genomic_DNA"/>
</dbReference>
<keyword evidence="3" id="KW-1185">Reference proteome</keyword>